<dbReference type="STRING" id="69279.BG36_05530"/>
<dbReference type="HOGENOM" id="CLU_027128_5_0_5"/>
<dbReference type="Proteomes" id="UP000019849">
    <property type="component" value="Unassembled WGS sequence"/>
</dbReference>
<keyword evidence="2 4" id="KW-0732">Signal</keyword>
<reference evidence="7 9" key="2">
    <citation type="submission" date="2019-03" db="EMBL/GenBank/DDBJ databases">
        <title>Genomic Encyclopedia of Type Strains, Phase IV (KMG-IV): sequencing the most valuable type-strain genomes for metagenomic binning, comparative biology and taxonomic classification.</title>
        <authorList>
            <person name="Goeker M."/>
        </authorList>
    </citation>
    <scope>NUCLEOTIDE SEQUENCE [LARGE SCALE GENOMIC DNA]</scope>
    <source>
        <strain evidence="7 9">DSM 11603</strain>
    </source>
</reference>
<accession>A0A011TRX0</accession>
<evidence type="ECO:0000256" key="3">
    <source>
        <dbReference type="ARBA" id="ARBA00022970"/>
    </source>
</evidence>
<evidence type="ECO:0000313" key="6">
    <source>
        <dbReference type="EMBL" id="EXL06857.1"/>
    </source>
</evidence>
<dbReference type="Pfam" id="PF13458">
    <property type="entry name" value="Peripla_BP_6"/>
    <property type="match status" value="1"/>
</dbReference>
<evidence type="ECO:0000259" key="5">
    <source>
        <dbReference type="Pfam" id="PF13458"/>
    </source>
</evidence>
<dbReference type="EMBL" id="JENY01000015">
    <property type="protein sequence ID" value="EXL06857.1"/>
    <property type="molecule type" value="Genomic_DNA"/>
</dbReference>
<dbReference type="EMBL" id="SNZF01000007">
    <property type="protein sequence ID" value="TDR35886.1"/>
    <property type="molecule type" value="Genomic_DNA"/>
</dbReference>
<dbReference type="RefSeq" id="WP_035026998.1">
    <property type="nucleotide sequence ID" value="NZ_KK073888.1"/>
</dbReference>
<organism evidence="6 8">
    <name type="scientific">Aquamicrobium defluvii</name>
    <dbReference type="NCBI Taxonomy" id="69279"/>
    <lineage>
        <taxon>Bacteria</taxon>
        <taxon>Pseudomonadati</taxon>
        <taxon>Pseudomonadota</taxon>
        <taxon>Alphaproteobacteria</taxon>
        <taxon>Hyphomicrobiales</taxon>
        <taxon>Phyllobacteriaceae</taxon>
        <taxon>Aquamicrobium</taxon>
    </lineage>
</organism>
<dbReference type="OrthoDB" id="9791590at2"/>
<keyword evidence="9" id="KW-1185">Reference proteome</keyword>
<keyword evidence="3" id="KW-0029">Amino-acid transport</keyword>
<protein>
    <submittedName>
        <fullName evidence="7">Amino acid/amide ABC transporter substrate-binding protein (HAAT family)</fullName>
    </submittedName>
</protein>
<evidence type="ECO:0000256" key="4">
    <source>
        <dbReference type="SAM" id="SignalP"/>
    </source>
</evidence>
<evidence type="ECO:0000256" key="1">
    <source>
        <dbReference type="ARBA" id="ARBA00010062"/>
    </source>
</evidence>
<dbReference type="InterPro" id="IPR028082">
    <property type="entry name" value="Peripla_BP_I"/>
</dbReference>
<reference evidence="6 8" key="1">
    <citation type="submission" date="2014-02" db="EMBL/GenBank/DDBJ databases">
        <title>Aquamicrobium defluvii Genome sequencing.</title>
        <authorList>
            <person name="Wang X."/>
        </authorList>
    </citation>
    <scope>NUCLEOTIDE SEQUENCE [LARGE SCALE GENOMIC DNA]</scope>
    <source>
        <strain evidence="6 8">W13Z1</strain>
    </source>
</reference>
<proteinExistence type="inferred from homology"/>
<dbReference type="InterPro" id="IPR028081">
    <property type="entry name" value="Leu-bd"/>
</dbReference>
<evidence type="ECO:0000313" key="9">
    <source>
        <dbReference type="Proteomes" id="UP000294958"/>
    </source>
</evidence>
<name>A0A011TRX0_9HYPH</name>
<dbReference type="AlphaFoldDB" id="A0A011TRX0"/>
<evidence type="ECO:0000313" key="8">
    <source>
        <dbReference type="Proteomes" id="UP000019849"/>
    </source>
</evidence>
<dbReference type="PANTHER" id="PTHR30483:SF6">
    <property type="entry name" value="PERIPLASMIC BINDING PROTEIN OF ABC TRANSPORTER FOR NATURAL AMINO ACIDS"/>
    <property type="match status" value="1"/>
</dbReference>
<dbReference type="PATRIC" id="fig|69279.3.peg.2491"/>
<evidence type="ECO:0000256" key="2">
    <source>
        <dbReference type="ARBA" id="ARBA00022729"/>
    </source>
</evidence>
<dbReference type="GO" id="GO:0006865">
    <property type="term" value="P:amino acid transport"/>
    <property type="evidence" value="ECO:0007669"/>
    <property type="project" value="UniProtKB-KW"/>
</dbReference>
<dbReference type="eggNOG" id="COG0683">
    <property type="taxonomic scope" value="Bacteria"/>
</dbReference>
<keyword evidence="3" id="KW-0813">Transport</keyword>
<dbReference type="InterPro" id="IPR051010">
    <property type="entry name" value="BCAA_transport"/>
</dbReference>
<feature type="chain" id="PRO_5044537315" evidence="4">
    <location>
        <begin position="29"/>
        <end position="382"/>
    </location>
</feature>
<feature type="domain" description="Leucine-binding protein" evidence="5">
    <location>
        <begin position="33"/>
        <end position="349"/>
    </location>
</feature>
<evidence type="ECO:0000313" key="7">
    <source>
        <dbReference type="EMBL" id="TDR35886.1"/>
    </source>
</evidence>
<comment type="similarity">
    <text evidence="1">Belongs to the leucine-binding protein family.</text>
</comment>
<comment type="caution">
    <text evidence="6">The sequence shown here is derived from an EMBL/GenBank/DDBJ whole genome shotgun (WGS) entry which is preliminary data.</text>
</comment>
<dbReference type="Proteomes" id="UP000294958">
    <property type="component" value="Unassembled WGS sequence"/>
</dbReference>
<dbReference type="SUPFAM" id="SSF53822">
    <property type="entry name" value="Periplasmic binding protein-like I"/>
    <property type="match status" value="1"/>
</dbReference>
<gene>
    <name evidence="6" type="ORF">BG36_05530</name>
    <name evidence="7" type="ORF">DES43_10754</name>
</gene>
<dbReference type="PANTHER" id="PTHR30483">
    <property type="entry name" value="LEUCINE-SPECIFIC-BINDING PROTEIN"/>
    <property type="match status" value="1"/>
</dbReference>
<feature type="signal peptide" evidence="4">
    <location>
        <begin position="1"/>
        <end position="28"/>
    </location>
</feature>
<sequence length="382" mass="40658">MIRRSILKAFALSAISLPMFLTTPAVQAQDAQTVDIGVLLSMTGSLGRGGNNVVLGMQTALEEVNALSPSRQFRLVIEDDESSPQAAMDGIRKLVDVDKVPVVLGTVGSATTIPTASYSLSKNIAHVGLTASSPDVRSLGKGYFSIIATDEVMGAALAKFAMEDTGKKKVGIIVANDAYGVGLAKRMQEAVAANGGEVVSEVRYEAGQPDYRAELQRLFSPRPEIVLAVSWGDNARLLTKQAHELGLMQTVQGAWYQPYPAEIVNACIAEACEDVKGLDIAADRGERFQQLRAALETRVGSDVVIDWFIGVGYDAVWVTALAVDLANSAEPAAISAALPKAFEIYRGVSDADMSVDADGIQRNQEYGSFVIKAGKLEPYTAN</sequence>
<dbReference type="Gene3D" id="3.40.50.2300">
    <property type="match status" value="2"/>
</dbReference>